<feature type="chain" id="PRO_5001649271" description="Pectate lyase" evidence="1">
    <location>
        <begin position="21"/>
        <end position="110"/>
    </location>
</feature>
<dbReference type="EMBL" id="KL142368">
    <property type="protein sequence ID" value="KDR84349.1"/>
    <property type="molecule type" value="Genomic_DNA"/>
</dbReference>
<protein>
    <recommendedName>
        <fullName evidence="4">Pectate lyase</fullName>
    </recommendedName>
</protein>
<gene>
    <name evidence="2" type="ORF">GALMADRAFT_206010</name>
</gene>
<organism evidence="2 3">
    <name type="scientific">Galerina marginata (strain CBS 339.88)</name>
    <dbReference type="NCBI Taxonomy" id="685588"/>
    <lineage>
        <taxon>Eukaryota</taxon>
        <taxon>Fungi</taxon>
        <taxon>Dikarya</taxon>
        <taxon>Basidiomycota</taxon>
        <taxon>Agaricomycotina</taxon>
        <taxon>Agaricomycetes</taxon>
        <taxon>Agaricomycetidae</taxon>
        <taxon>Agaricales</taxon>
        <taxon>Agaricineae</taxon>
        <taxon>Strophariaceae</taxon>
        <taxon>Galerina</taxon>
    </lineage>
</organism>
<name>A0A067TWK6_GALM3</name>
<keyword evidence="3" id="KW-1185">Reference proteome</keyword>
<evidence type="ECO:0000313" key="3">
    <source>
        <dbReference type="Proteomes" id="UP000027222"/>
    </source>
</evidence>
<evidence type="ECO:0000256" key="1">
    <source>
        <dbReference type="SAM" id="SignalP"/>
    </source>
</evidence>
<proteinExistence type="predicted"/>
<sequence length="110" mass="10998">MQFSFSALLVFVVAAVSVQAAPVGTIEERGPVHPPVIITGPGATDVVGNKFGCAHIRPAGKAAQLVCTVDFTATGFTINVKDETTKAHSSCVITGTAGSCGPSGAGAKRA</sequence>
<dbReference type="Proteomes" id="UP000027222">
    <property type="component" value="Unassembled WGS sequence"/>
</dbReference>
<accession>A0A067TWK6</accession>
<evidence type="ECO:0008006" key="4">
    <source>
        <dbReference type="Google" id="ProtNLM"/>
    </source>
</evidence>
<reference evidence="3" key="1">
    <citation type="journal article" date="2014" name="Proc. Natl. Acad. Sci. U.S.A.">
        <title>Extensive sampling of basidiomycete genomes demonstrates inadequacy of the white-rot/brown-rot paradigm for wood decay fungi.</title>
        <authorList>
            <person name="Riley R."/>
            <person name="Salamov A.A."/>
            <person name="Brown D.W."/>
            <person name="Nagy L.G."/>
            <person name="Floudas D."/>
            <person name="Held B.W."/>
            <person name="Levasseur A."/>
            <person name="Lombard V."/>
            <person name="Morin E."/>
            <person name="Otillar R."/>
            <person name="Lindquist E.A."/>
            <person name="Sun H."/>
            <person name="LaButti K.M."/>
            <person name="Schmutz J."/>
            <person name="Jabbour D."/>
            <person name="Luo H."/>
            <person name="Baker S.E."/>
            <person name="Pisabarro A.G."/>
            <person name="Walton J.D."/>
            <person name="Blanchette R.A."/>
            <person name="Henrissat B."/>
            <person name="Martin F."/>
            <person name="Cullen D."/>
            <person name="Hibbett D.S."/>
            <person name="Grigoriev I.V."/>
        </authorList>
    </citation>
    <scope>NUCLEOTIDE SEQUENCE [LARGE SCALE GENOMIC DNA]</scope>
    <source>
        <strain evidence="3">CBS 339.88</strain>
    </source>
</reference>
<keyword evidence="1" id="KW-0732">Signal</keyword>
<dbReference type="HOGENOM" id="CLU_2171256_0_0_1"/>
<dbReference type="AlphaFoldDB" id="A0A067TWK6"/>
<dbReference type="OrthoDB" id="10439069at2759"/>
<feature type="signal peptide" evidence="1">
    <location>
        <begin position="1"/>
        <end position="20"/>
    </location>
</feature>
<evidence type="ECO:0000313" key="2">
    <source>
        <dbReference type="EMBL" id="KDR84349.1"/>
    </source>
</evidence>